<dbReference type="EMBL" id="LR130778">
    <property type="protein sequence ID" value="VDN46553.1"/>
    <property type="molecule type" value="Genomic_DNA"/>
</dbReference>
<dbReference type="InterPro" id="IPR011625">
    <property type="entry name" value="A2M_N_BRD"/>
</dbReference>
<dbReference type="PANTHER" id="PTHR40094">
    <property type="entry name" value="ALPHA-2-MACROGLOBULIN HOMOLOG"/>
    <property type="match status" value="1"/>
</dbReference>
<keyword evidence="6" id="KW-1185">Reference proteome</keyword>
<evidence type="ECO:0000259" key="4">
    <source>
        <dbReference type="SMART" id="SM01360"/>
    </source>
</evidence>
<evidence type="ECO:0000313" key="6">
    <source>
        <dbReference type="Proteomes" id="UP000279029"/>
    </source>
</evidence>
<accession>A0A3P7P8M4</accession>
<dbReference type="Pfam" id="PF00207">
    <property type="entry name" value="A2M"/>
    <property type="match status" value="1"/>
</dbReference>
<proteinExistence type="predicted"/>
<evidence type="ECO:0000259" key="3">
    <source>
        <dbReference type="SMART" id="SM01359"/>
    </source>
</evidence>
<dbReference type="GO" id="GO:0004866">
    <property type="term" value="F:endopeptidase inhibitor activity"/>
    <property type="evidence" value="ECO:0007669"/>
    <property type="project" value="InterPro"/>
</dbReference>
<evidence type="ECO:0000256" key="2">
    <source>
        <dbReference type="SAM" id="Phobius"/>
    </source>
</evidence>
<feature type="domain" description="Alpha-2-macroglobulin bait region" evidence="3">
    <location>
        <begin position="804"/>
        <end position="948"/>
    </location>
</feature>
<dbReference type="Proteomes" id="UP000279029">
    <property type="component" value="Chromosome"/>
</dbReference>
<dbReference type="OrthoDB" id="9767116at2"/>
<dbReference type="SMART" id="SM01359">
    <property type="entry name" value="A2M_N_2"/>
    <property type="match status" value="1"/>
</dbReference>
<keyword evidence="2" id="KW-0472">Membrane</keyword>
<feature type="domain" description="Alpha-2-macroglobulin" evidence="4">
    <location>
        <begin position="1002"/>
        <end position="1094"/>
    </location>
</feature>
<dbReference type="Pfam" id="PF17973">
    <property type="entry name" value="bMG10"/>
    <property type="match status" value="1"/>
</dbReference>
<dbReference type="RefSeq" id="WP_125136043.1">
    <property type="nucleotide sequence ID" value="NZ_LR130778.1"/>
</dbReference>
<dbReference type="InterPro" id="IPR001599">
    <property type="entry name" value="Macroglobln_a2"/>
</dbReference>
<organism evidence="5 6">
    <name type="scientific">Petrocella atlantisensis</name>
    <dbReference type="NCBI Taxonomy" id="2173034"/>
    <lineage>
        <taxon>Bacteria</taxon>
        <taxon>Bacillati</taxon>
        <taxon>Bacillota</taxon>
        <taxon>Clostridia</taxon>
        <taxon>Lachnospirales</taxon>
        <taxon>Vallitaleaceae</taxon>
        <taxon>Petrocella</taxon>
    </lineage>
</organism>
<dbReference type="Pfam" id="PF07703">
    <property type="entry name" value="A2M_BRD"/>
    <property type="match status" value="1"/>
</dbReference>
<keyword evidence="2" id="KW-0812">Transmembrane</keyword>
<keyword evidence="1" id="KW-0732">Signal</keyword>
<dbReference type="Gene3D" id="2.60.40.3710">
    <property type="match status" value="1"/>
</dbReference>
<dbReference type="Pfam" id="PF13205">
    <property type="entry name" value="Big_5"/>
    <property type="match status" value="1"/>
</dbReference>
<reference evidence="5 6" key="1">
    <citation type="submission" date="2018-09" db="EMBL/GenBank/DDBJ databases">
        <authorList>
            <person name="Postec A."/>
        </authorList>
    </citation>
    <scope>NUCLEOTIDE SEQUENCE [LARGE SCALE GENOMIC DNA]</scope>
    <source>
        <strain evidence="5">70B-A</strain>
    </source>
</reference>
<dbReference type="PANTHER" id="PTHR40094:SF1">
    <property type="entry name" value="UBIQUITIN DOMAIN-CONTAINING PROTEIN"/>
    <property type="match status" value="1"/>
</dbReference>
<protein>
    <recommendedName>
        <fullName evidence="7">Alpha-2-macroglobulin domain-containing protein</fullName>
    </recommendedName>
</protein>
<dbReference type="InterPro" id="IPR041246">
    <property type="entry name" value="Bact_MG10"/>
</dbReference>
<evidence type="ECO:0000313" key="5">
    <source>
        <dbReference type="EMBL" id="VDN46553.1"/>
    </source>
</evidence>
<evidence type="ECO:0000256" key="1">
    <source>
        <dbReference type="ARBA" id="ARBA00022729"/>
    </source>
</evidence>
<dbReference type="InterPro" id="IPR051802">
    <property type="entry name" value="YfhM-like"/>
</dbReference>
<feature type="transmembrane region" description="Helical" evidence="2">
    <location>
        <begin position="12"/>
        <end position="32"/>
    </location>
</feature>
<dbReference type="Gene3D" id="2.20.130.20">
    <property type="match status" value="1"/>
</dbReference>
<evidence type="ECO:0008006" key="7">
    <source>
        <dbReference type="Google" id="ProtNLM"/>
    </source>
</evidence>
<dbReference type="SMART" id="SM01360">
    <property type="entry name" value="A2M"/>
    <property type="match status" value="1"/>
</dbReference>
<dbReference type="KEGG" id="cbar:PATL70BA_0687"/>
<dbReference type="InterPro" id="IPR032812">
    <property type="entry name" value="SbsA_Ig"/>
</dbReference>
<gene>
    <name evidence="5" type="ORF">PATL70BA_0687</name>
</gene>
<keyword evidence="2" id="KW-1133">Transmembrane helix</keyword>
<sequence length="1621" mass="184192">MGTKKWIKDNKLGLITGLLAVLVIGGIAYWFVYGRKPIDAPHQEVTEVTENYRIDAMEVKAVEASEQGISVNSPFEIQIEGVINADTLKQVLKVKPDKAFTISEINEQDLTFKLAFDAPLDAGEIVSMVYDQGETPFGFAFQTHKILAVSAVYPAEDKEYVPTNTLIEIYFSKDIEASVEDYIKLTPQAEGRVEVFNNVYRFIPKVNLEPNTKYTLTIEDGYVHNEETLESFETTFTTDYSVQSNQQLISFQNEDLLYLNPDGLQSFKAYSDLYKEGESISIMAYPIKNAVTAISLNGMDPIKAYDYLETNKEITETPISIGGRYDVYDYYQGYVTLGENLSRGYYYLLFEKGDKIGGKLFQVTEYNGYLMADNDQLLVWLQSTGSNALDSVITIDDASIGSTNGAGLSVIPYKAPQNAFKMVKIKTKEAQPLLMPLRTGTYEKQFSEDYWYYAYTDRSVYLPTDLIYLSGFVQHKQGRDIKTVTIKRVIGDKILEEKTVALSKNGDYLTSFEFEDHYGYGFDLQVFIGDQKLTTVYVGISQFEKPTVTMKADIDAEIMMMGDEIVVSGDVQYFEGTPYANPKIALESDWNIILREGLESVQFEGAESGHFEERFTPYLETTTWHPERVNLYARLDTIDNYYDTIPISFTMLPRDMMTILDLEKDEEGGFEMTYNTHKIDIEKYDPEIWDGSNLKGDPIGDVNVEVTVKEIYYEKEFVGQSYDEVMKVTYDRYNYKRIESVVMKTSLATDAQGKIGFHFDQVIDGRDYVVETVTYDQKGRIIKDTLYYGADVFYRDTLAYNQYAYLDSDSSAYGLGEDVQIFLNTDDGRIQGDDQDQMLFIVVKEGIYETYLSDTPSHTLKFEEDMIPTVYVQGVYFDGQYMHAGYNFRKYLQFDTDEREAVIDIQFEQSNYKPGDTVHGVITMKDRDGRPLEGYYNMSVVDEAYFALYEDYKDPRSELYQWHYNTAILGETIATSKFIEATFGAEGGEGGDGSIRSDFKNTAYFNNGTTNERGEANFSFKVPDNLTKWRVTVSGITQDLYAGVSKENLNVTLPYFVTALFADTFLEKDVLGLTLKSTSKNAPLSSEVSYKVNVKNQEGYDWSYEGQGLLNDFMYVPVGSLPLGSLIPGNYTITIEGSIPGHKDRLSKNIQIQKSAQKLSLNHKETVEESTSIKHNGQMVHITMMNPMARERYEMLSRWLYNHVDALEYKATGYMAYLKMKNLGFDVSHLTWLSQKPYYYLPENNLYNSTHSSDGSVITTVDLLQMGWRDVIEKSEVERLKLGLYQKAMSNKTSNVDSMAALYGLALLGEPMLEDVRAAILLPTYNEEPLALLYGIKALTYYGAYQEAIQTLEAFFPSNGQSLGIDYIESDDQNQNKKNALLMAIYSDLNQEQMAGSIYERIKDLEVKGYITASESFYYITHLPTNLLESVVELSINKQKETIRLGYDDVWHRTLTADEAKETVFLPVKGETTMTTTYIGSYQDLEVHQDLGVETRIIEEEAGIKVGDLVTVEHKVTVNQPTSSFEVMDVLPAGLVFVGNVEISSNDVNMLVYNNNEGRFSQFFAYAYHHNAEKLNNYEFVLTYQARAITIGNYGYEPIVVLDTKNQNYSIGEGISVEIIQ</sequence>
<name>A0A3P7P8M4_9FIRM</name>